<name>A0A9Q8T9C3_9PEZI</name>
<keyword evidence="3" id="KW-1185">Reference proteome</keyword>
<sequence>MRNTTPTWLGAARRCKQSTQLGP</sequence>
<dbReference type="AlphaFoldDB" id="A0A9Q8T9C3"/>
<reference evidence="2" key="1">
    <citation type="journal article" date="2021" name="Mol. Plant Microbe Interact.">
        <title>Complete Genome Sequence of the Plant-Pathogenic Fungus Colletotrichum lupini.</title>
        <authorList>
            <person name="Baroncelli R."/>
            <person name="Pensec F."/>
            <person name="Da Lio D."/>
            <person name="Boufleur T."/>
            <person name="Vicente I."/>
            <person name="Sarrocco S."/>
            <person name="Picot A."/>
            <person name="Baraldi E."/>
            <person name="Sukno S."/>
            <person name="Thon M."/>
            <person name="Le Floch G."/>
        </authorList>
    </citation>
    <scope>NUCLEOTIDE SEQUENCE</scope>
    <source>
        <strain evidence="2">IMI 504893</strain>
    </source>
</reference>
<feature type="region of interest" description="Disordered" evidence="1">
    <location>
        <begin position="1"/>
        <end position="23"/>
    </location>
</feature>
<dbReference type="EMBL" id="CP019481">
    <property type="protein sequence ID" value="UQC91639.1"/>
    <property type="molecule type" value="Genomic_DNA"/>
</dbReference>
<accession>A0A9Q8T9C3</accession>
<gene>
    <name evidence="2" type="ORF">CLUP02_17175</name>
</gene>
<evidence type="ECO:0000313" key="2">
    <source>
        <dbReference type="EMBL" id="UQC91639.1"/>
    </source>
</evidence>
<evidence type="ECO:0000313" key="3">
    <source>
        <dbReference type="Proteomes" id="UP000830671"/>
    </source>
</evidence>
<protein>
    <submittedName>
        <fullName evidence="2">Uncharacterized protein</fullName>
    </submittedName>
</protein>
<proteinExistence type="predicted"/>
<dbReference type="Proteomes" id="UP000830671">
    <property type="component" value="Chromosome 9"/>
</dbReference>
<evidence type="ECO:0000256" key="1">
    <source>
        <dbReference type="SAM" id="MobiDB-lite"/>
    </source>
</evidence>
<organism evidence="2 3">
    <name type="scientific">Colletotrichum lupini</name>
    <dbReference type="NCBI Taxonomy" id="145971"/>
    <lineage>
        <taxon>Eukaryota</taxon>
        <taxon>Fungi</taxon>
        <taxon>Dikarya</taxon>
        <taxon>Ascomycota</taxon>
        <taxon>Pezizomycotina</taxon>
        <taxon>Sordariomycetes</taxon>
        <taxon>Hypocreomycetidae</taxon>
        <taxon>Glomerellales</taxon>
        <taxon>Glomerellaceae</taxon>
        <taxon>Colletotrichum</taxon>
        <taxon>Colletotrichum acutatum species complex</taxon>
    </lineage>
</organism>